<keyword evidence="5 7" id="KW-1133">Transmembrane helix</keyword>
<dbReference type="PANTHER" id="PTHR34040">
    <property type="entry name" value="FLAGELLAR BIOSYNTHETIC PROTEIN FLIQ"/>
    <property type="match status" value="1"/>
</dbReference>
<dbReference type="PRINTS" id="PR00952">
    <property type="entry name" value="TYPE3IMQPROT"/>
</dbReference>
<dbReference type="EMBL" id="CP011454">
    <property type="protein sequence ID" value="AMW03981.1"/>
    <property type="molecule type" value="Genomic_DNA"/>
</dbReference>
<accession>A0A143BH96</accession>
<feature type="transmembrane region" description="Helical" evidence="7">
    <location>
        <begin position="12"/>
        <end position="38"/>
    </location>
</feature>
<keyword evidence="4 7" id="KW-0812">Transmembrane</keyword>
<dbReference type="InterPro" id="IPR002191">
    <property type="entry name" value="Bac_export_3"/>
</dbReference>
<dbReference type="GO" id="GO:0005886">
    <property type="term" value="C:plasma membrane"/>
    <property type="evidence" value="ECO:0007669"/>
    <property type="project" value="UniProtKB-SubCell"/>
</dbReference>
<dbReference type="PIRSF" id="PIRSF004669">
    <property type="entry name" value="FliQ"/>
    <property type="match status" value="1"/>
</dbReference>
<dbReference type="PANTHER" id="PTHR34040:SF2">
    <property type="entry name" value="FLAGELLAR BIOSYNTHETIC PROTEIN FLIQ"/>
    <property type="match status" value="1"/>
</dbReference>
<keyword evidence="9" id="KW-1185">Reference proteome</keyword>
<dbReference type="GO" id="GO:0009306">
    <property type="term" value="P:protein secretion"/>
    <property type="evidence" value="ECO:0007669"/>
    <property type="project" value="InterPro"/>
</dbReference>
<dbReference type="STRING" id="1379270.GEMMAAP_02305"/>
<reference evidence="8 9" key="2">
    <citation type="journal article" date="2016" name="Environ. Microbiol. Rep.">
        <title>Metagenomic evidence for the presence of phototrophic Gemmatimonadetes bacteria in diverse environments.</title>
        <authorList>
            <person name="Zeng Y."/>
            <person name="Baumbach J."/>
            <person name="Barbosa E.G."/>
            <person name="Azevedo V."/>
            <person name="Zhang C."/>
            <person name="Koblizek M."/>
        </authorList>
    </citation>
    <scope>NUCLEOTIDE SEQUENCE [LARGE SCALE GENOMIC DNA]</scope>
    <source>
        <strain evidence="8 9">AP64</strain>
    </source>
</reference>
<dbReference type="AlphaFoldDB" id="A0A143BH96"/>
<reference evidence="8 9" key="1">
    <citation type="journal article" date="2014" name="Proc. Natl. Acad. Sci. U.S.A.">
        <title>Functional type 2 photosynthetic reaction centers found in the rare bacterial phylum Gemmatimonadetes.</title>
        <authorList>
            <person name="Zeng Y."/>
            <person name="Feng F."/>
            <person name="Medova H."/>
            <person name="Dean J."/>
            <person name="Koblizek M."/>
        </authorList>
    </citation>
    <scope>NUCLEOTIDE SEQUENCE [LARGE SCALE GENOMIC DNA]</scope>
    <source>
        <strain evidence="8 9">AP64</strain>
    </source>
</reference>
<evidence type="ECO:0000313" key="8">
    <source>
        <dbReference type="EMBL" id="AMW03981.1"/>
    </source>
</evidence>
<evidence type="ECO:0000313" key="9">
    <source>
        <dbReference type="Proteomes" id="UP000076404"/>
    </source>
</evidence>
<dbReference type="eggNOG" id="COG1987">
    <property type="taxonomic scope" value="Bacteria"/>
</dbReference>
<keyword evidence="6 7" id="KW-0472">Membrane</keyword>
<dbReference type="Proteomes" id="UP000076404">
    <property type="component" value="Chromosome"/>
</dbReference>
<feature type="transmembrane region" description="Helical" evidence="7">
    <location>
        <begin position="50"/>
        <end position="74"/>
    </location>
</feature>
<evidence type="ECO:0000256" key="3">
    <source>
        <dbReference type="ARBA" id="ARBA00022475"/>
    </source>
</evidence>
<dbReference type="KEGG" id="gph:GEMMAAP_02305"/>
<gene>
    <name evidence="8" type="ORF">GEMMAAP_02305</name>
</gene>
<evidence type="ECO:0000256" key="4">
    <source>
        <dbReference type="ARBA" id="ARBA00022692"/>
    </source>
</evidence>
<proteinExistence type="inferred from homology"/>
<evidence type="ECO:0000256" key="6">
    <source>
        <dbReference type="ARBA" id="ARBA00023136"/>
    </source>
</evidence>
<organism evidence="8 9">
    <name type="scientific">Gemmatimonas phototrophica</name>
    <dbReference type="NCBI Taxonomy" id="1379270"/>
    <lineage>
        <taxon>Bacteria</taxon>
        <taxon>Pseudomonadati</taxon>
        <taxon>Gemmatimonadota</taxon>
        <taxon>Gemmatimonadia</taxon>
        <taxon>Gemmatimonadales</taxon>
        <taxon>Gemmatimonadaceae</taxon>
        <taxon>Gemmatimonas</taxon>
    </lineage>
</organism>
<evidence type="ECO:0000256" key="7">
    <source>
        <dbReference type="SAM" id="Phobius"/>
    </source>
</evidence>
<evidence type="ECO:0000256" key="5">
    <source>
        <dbReference type="ARBA" id="ARBA00022989"/>
    </source>
</evidence>
<protein>
    <submittedName>
        <fullName evidence="8">Transporter</fullName>
    </submittedName>
</protein>
<dbReference type="OrthoDB" id="9806440at2"/>
<comment type="similarity">
    <text evidence="2">Belongs to the FliQ/MopD/SpaQ family.</text>
</comment>
<dbReference type="Pfam" id="PF01313">
    <property type="entry name" value="Bac_export_3"/>
    <property type="match status" value="1"/>
</dbReference>
<evidence type="ECO:0000256" key="2">
    <source>
        <dbReference type="ARBA" id="ARBA00006156"/>
    </source>
</evidence>
<sequence>MTHQLVIDLSRDAIMTALMIAAPLLLIALGVGLVIAIIQSVTQIQEQTLVFVPKLVLVGGAFIVGLPWLLQILIKFTTQIIRGIPAMVA</sequence>
<comment type="subcellular location">
    <subcellularLocation>
        <location evidence="1">Cell membrane</location>
        <topology evidence="1">Multi-pass membrane protein</topology>
    </subcellularLocation>
</comment>
<evidence type="ECO:0000256" key="1">
    <source>
        <dbReference type="ARBA" id="ARBA00004651"/>
    </source>
</evidence>
<name>A0A143BH96_9BACT</name>
<keyword evidence="3" id="KW-1003">Cell membrane</keyword>